<dbReference type="EMBL" id="EF106972">
    <property type="protein sequence ID" value="ABK80637.1"/>
    <property type="molecule type" value="Genomic_DNA"/>
</dbReference>
<keyword evidence="1" id="KW-0472">Membrane</keyword>
<feature type="transmembrane region" description="Helical" evidence="1">
    <location>
        <begin position="21"/>
        <end position="44"/>
    </location>
</feature>
<keyword evidence="1" id="KW-1133">Transmembrane helix</keyword>
<keyword evidence="1" id="KW-0812">Transmembrane</keyword>
<proteinExistence type="predicted"/>
<evidence type="ECO:0000256" key="1">
    <source>
        <dbReference type="SAM" id="Phobius"/>
    </source>
</evidence>
<name>A4GJ44_9BACT</name>
<dbReference type="AlphaFoldDB" id="A4GJ44"/>
<protein>
    <submittedName>
        <fullName evidence="2">Uncharacterized protein</fullName>
    </submittedName>
</protein>
<reference evidence="2" key="1">
    <citation type="journal article" date="2007" name="Environ. Microbiol.">
        <title>Quantitative distribution of presumptive archaeal and bacterial nitrifiers in Monterey Bay and the North Pacific Subtropical Gyre.</title>
        <authorList>
            <person name="Mincer T.J."/>
            <person name="Church M.J."/>
            <person name="Taylor L.T."/>
            <person name="Preston C."/>
            <person name="Karl D.M."/>
            <person name="Delong E.F."/>
        </authorList>
    </citation>
    <scope>NUCLEOTIDE SEQUENCE</scope>
</reference>
<accession>A4GJ44</accession>
<sequence>MLLEVHEVRKKIVKTMNINTILFFIPCPLFRVRFGVGLILYNTIYFNTYFLKS</sequence>
<organism evidence="2">
    <name type="scientific">uncultured marine Nitrospinaceae bacterium</name>
    <dbReference type="NCBI Taxonomy" id="482920"/>
    <lineage>
        <taxon>Bacteria</taxon>
        <taxon>Pseudomonadati</taxon>
        <taxon>Nitrospinota/Tectimicrobiota group</taxon>
        <taxon>Nitrospinota</taxon>
        <taxon>Nitrospinia</taxon>
        <taxon>Nitrospinales</taxon>
        <taxon>Nitrospinaceae</taxon>
        <taxon>environmental samples</taxon>
    </lineage>
</organism>
<evidence type="ECO:0000313" key="2">
    <source>
        <dbReference type="EMBL" id="ABK80637.1"/>
    </source>
</evidence>